<feature type="region of interest" description="Disordered" evidence="8">
    <location>
        <begin position="82"/>
        <end position="111"/>
    </location>
</feature>
<dbReference type="PANTHER" id="PTHR12547">
    <property type="entry name" value="CCCH ZINC FINGER/TIS11-RELATED"/>
    <property type="match status" value="1"/>
</dbReference>
<evidence type="ECO:0000313" key="12">
    <source>
        <dbReference type="Proteomes" id="UP000008810"/>
    </source>
</evidence>
<feature type="domain" description="C3H1-type" evidence="9">
    <location>
        <begin position="119"/>
        <end position="147"/>
    </location>
</feature>
<keyword evidence="3 7" id="KW-0863">Zinc-finger</keyword>
<evidence type="ECO:0000256" key="6">
    <source>
        <dbReference type="PROSITE-ProRule" id="PRU00117"/>
    </source>
</evidence>
<evidence type="ECO:0000256" key="8">
    <source>
        <dbReference type="SAM" id="MobiDB-lite"/>
    </source>
</evidence>
<feature type="compositionally biased region" description="Polar residues" evidence="8">
    <location>
        <begin position="82"/>
        <end position="91"/>
    </location>
</feature>
<evidence type="ECO:0000256" key="4">
    <source>
        <dbReference type="ARBA" id="ARBA00022833"/>
    </source>
</evidence>
<dbReference type="GO" id="GO:0010468">
    <property type="term" value="P:regulation of gene expression"/>
    <property type="evidence" value="ECO:0007669"/>
    <property type="project" value="UniProtKB-ARBA"/>
</dbReference>
<evidence type="ECO:0000256" key="3">
    <source>
        <dbReference type="ARBA" id="ARBA00022771"/>
    </source>
</evidence>
<feature type="compositionally biased region" description="Basic and acidic residues" evidence="8">
    <location>
        <begin position="196"/>
        <end position="208"/>
    </location>
</feature>
<feature type="zinc finger region" description="C3H1-type" evidence="7">
    <location>
        <begin position="345"/>
        <end position="373"/>
    </location>
</feature>
<protein>
    <recommendedName>
        <fullName evidence="9">C3H1-type domain-containing protein</fullName>
    </recommendedName>
</protein>
<evidence type="ECO:0000256" key="5">
    <source>
        <dbReference type="ARBA" id="ARBA00023125"/>
    </source>
</evidence>
<feature type="domain" description="C3H1-type" evidence="9">
    <location>
        <begin position="513"/>
        <end position="540"/>
    </location>
</feature>
<dbReference type="SUPFAM" id="SSF90229">
    <property type="entry name" value="CCCH zinc finger"/>
    <property type="match status" value="4"/>
</dbReference>
<dbReference type="GO" id="GO:0008270">
    <property type="term" value="F:zinc ion binding"/>
    <property type="evidence" value="ECO:0007669"/>
    <property type="project" value="UniProtKB-KW"/>
</dbReference>
<keyword evidence="4 7" id="KW-0862">Zinc</keyword>
<dbReference type="InterPro" id="IPR041367">
    <property type="entry name" value="Znf-CCCH_4"/>
</dbReference>
<dbReference type="EMBL" id="CM000882">
    <property type="protein sequence ID" value="PNT66086.1"/>
    <property type="molecule type" value="Genomic_DNA"/>
</dbReference>
<reference evidence="10" key="2">
    <citation type="submission" date="2017-06" db="EMBL/GenBank/DDBJ databases">
        <title>WGS assembly of Brachypodium distachyon.</title>
        <authorList>
            <consortium name="The International Brachypodium Initiative"/>
            <person name="Lucas S."/>
            <person name="Harmon-Smith M."/>
            <person name="Lail K."/>
            <person name="Tice H."/>
            <person name="Grimwood J."/>
            <person name="Bruce D."/>
            <person name="Barry K."/>
            <person name="Shu S."/>
            <person name="Lindquist E."/>
            <person name="Wang M."/>
            <person name="Pitluck S."/>
            <person name="Vogel J.P."/>
            <person name="Garvin D.F."/>
            <person name="Mockler T.C."/>
            <person name="Schmutz J."/>
            <person name="Rokhsar D."/>
            <person name="Bevan M.W."/>
        </authorList>
    </citation>
    <scope>NUCLEOTIDE SEQUENCE</scope>
    <source>
        <strain evidence="10">Bd21</strain>
    </source>
</reference>
<dbReference type="Gene3D" id="4.10.1000.10">
    <property type="entry name" value="Zinc finger, CCCH-type"/>
    <property type="match status" value="2"/>
</dbReference>
<dbReference type="Pfam" id="PF18044">
    <property type="entry name" value="zf-CCCH_4"/>
    <property type="match status" value="1"/>
</dbReference>
<evidence type="ECO:0000256" key="2">
    <source>
        <dbReference type="ARBA" id="ARBA00022737"/>
    </source>
</evidence>
<dbReference type="Pfam" id="PF14608">
    <property type="entry name" value="zf-CCCH_2"/>
    <property type="match status" value="2"/>
</dbReference>
<dbReference type="InterPro" id="IPR045877">
    <property type="entry name" value="ZFP36-like"/>
</dbReference>
<dbReference type="PROSITE" id="PS50084">
    <property type="entry name" value="KH_TYPE_1"/>
    <property type="match status" value="1"/>
</dbReference>
<feature type="zinc finger region" description="C3H1-type" evidence="7">
    <location>
        <begin position="279"/>
        <end position="307"/>
    </location>
</feature>
<dbReference type="Gramene" id="PNT66086">
    <property type="protein sequence ID" value="PNT66086"/>
    <property type="gene ID" value="BRADI_3g06950v3"/>
</dbReference>
<dbReference type="InterPro" id="IPR004088">
    <property type="entry name" value="KH_dom_type_1"/>
</dbReference>
<dbReference type="FunFam" id="4.10.1000.10:FF:000003">
    <property type="entry name" value="Zinc finger CCCH domain-containing protein"/>
    <property type="match status" value="2"/>
</dbReference>
<dbReference type="ExpressionAtlas" id="A0A2K2CVN1">
    <property type="expression patterns" value="baseline"/>
</dbReference>
<dbReference type="PANTHER" id="PTHR12547:SF154">
    <property type="entry name" value="ZINC FINGER CCCH DOMAIN-CONTAINING PROTEIN 52"/>
    <property type="match status" value="1"/>
</dbReference>
<reference evidence="11" key="3">
    <citation type="submission" date="2018-08" db="UniProtKB">
        <authorList>
            <consortium name="EnsemblPlants"/>
        </authorList>
    </citation>
    <scope>IDENTIFICATION</scope>
    <source>
        <strain evidence="11">cv. Bd21</strain>
    </source>
</reference>
<accession>A0A2K2CVN1</accession>
<dbReference type="Pfam" id="PF00013">
    <property type="entry name" value="KH_1"/>
    <property type="match status" value="1"/>
</dbReference>
<feature type="compositionally biased region" description="Pro residues" evidence="8">
    <location>
        <begin position="165"/>
        <end position="182"/>
    </location>
</feature>
<gene>
    <name evidence="11" type="primary">LOC100825722</name>
    <name evidence="10" type="ORF">BRADI_3g06950v3</name>
</gene>
<name>A0A2K2CVN1_BRADI</name>
<dbReference type="RefSeq" id="XP_010233968.2">
    <property type="nucleotide sequence ID" value="XM_010235666.3"/>
</dbReference>
<dbReference type="EnsemblPlants" id="PNT66086">
    <property type="protein sequence ID" value="PNT66086"/>
    <property type="gene ID" value="BRADI_3g06950v3"/>
</dbReference>
<dbReference type="SUPFAM" id="SSF54791">
    <property type="entry name" value="Eukaryotic type KH-domain (KH-domain type I)"/>
    <property type="match status" value="1"/>
</dbReference>
<dbReference type="STRING" id="15368.A0A2K2CVN1"/>
<evidence type="ECO:0000313" key="11">
    <source>
        <dbReference type="EnsemblPlants" id="PNT66086"/>
    </source>
</evidence>
<keyword evidence="2" id="KW-0677">Repeat</keyword>
<feature type="zinc finger region" description="C3H1-type" evidence="7">
    <location>
        <begin position="119"/>
        <end position="147"/>
    </location>
</feature>
<proteinExistence type="predicted"/>
<dbReference type="SMART" id="SM00356">
    <property type="entry name" value="ZnF_C3H1"/>
    <property type="match status" value="4"/>
</dbReference>
<dbReference type="Pfam" id="PF00642">
    <property type="entry name" value="zf-CCCH"/>
    <property type="match status" value="1"/>
</dbReference>
<evidence type="ECO:0000256" key="1">
    <source>
        <dbReference type="ARBA" id="ARBA00022723"/>
    </source>
</evidence>
<dbReference type="InterPro" id="IPR036855">
    <property type="entry name" value="Znf_CCCH_sf"/>
</dbReference>
<dbReference type="GO" id="GO:0003729">
    <property type="term" value="F:mRNA binding"/>
    <property type="evidence" value="ECO:0007669"/>
    <property type="project" value="InterPro"/>
</dbReference>
<dbReference type="AlphaFoldDB" id="A0A2K2CVN1"/>
<dbReference type="InterPro" id="IPR000571">
    <property type="entry name" value="Znf_CCCH"/>
</dbReference>
<dbReference type="KEGG" id="bdi:100825722"/>
<sequence>MSSSGPRDAATSFVTRVVSARDQEGNGGGARMRMRIKYSRDFLLAVGGSEACRRGKPLPADMRASVLIMAGMQLWSMDPTAATTTDQLQGERTTEGGDGTAAGSSVGAPEPDALQIGMRSKSKPCTEFFSTAGCRSGENCLFIHNITADYQTVADVRVLGSPTAPEHPPGSIPTGPPVPDGLPTPTVKAPPCNSAHNEKELDKPRSMDKSTPPLIDEKPTGHYAPQPMRNPAMAGFDASATAKISVDAAVTDAIIGRGRDNVKLISLGRGSRSFQTGVGSKSKPCITFFSTIGCPFGEGCHFLHHFPGGYQAIVNMSILGGPTFAHPPGIMPMRPAVPNGPSTSTVKTRLCRNYNTAEGCKWGDKCHFAHAERELGKHTFMDSSVPPHMGPRPTSHFAPPAMPNPGMFTPASFGASATAKISVDAFLAGAIIGRGGMNTKLISQITGAKLAIRDHESDASVKNIELRGTFDQIKNAGTKVRELIVSFGVNNAPPPGRNSAGGSHLIGGVPRSSFKTKLCENFARGLCTYNDKCRFAHGENELRKSAAV</sequence>
<reference evidence="10 11" key="1">
    <citation type="journal article" date="2010" name="Nature">
        <title>Genome sequencing and analysis of the model grass Brachypodium distachyon.</title>
        <authorList>
            <consortium name="International Brachypodium Initiative"/>
        </authorList>
    </citation>
    <scope>NUCLEOTIDE SEQUENCE [LARGE SCALE GENOMIC DNA]</scope>
    <source>
        <strain evidence="10">Bd21</strain>
        <strain evidence="11">cv. Bd21</strain>
    </source>
</reference>
<feature type="zinc finger region" description="C3H1-type" evidence="7">
    <location>
        <begin position="513"/>
        <end position="540"/>
    </location>
</feature>
<evidence type="ECO:0000313" key="10">
    <source>
        <dbReference type="EMBL" id="PNT66086.1"/>
    </source>
</evidence>
<keyword evidence="1 7" id="KW-0479">Metal-binding</keyword>
<dbReference type="GeneID" id="100825722"/>
<keyword evidence="12" id="KW-1185">Reference proteome</keyword>
<feature type="region of interest" description="Disordered" evidence="8">
    <location>
        <begin position="160"/>
        <end position="229"/>
    </location>
</feature>
<dbReference type="GO" id="GO:0003677">
    <property type="term" value="F:DNA binding"/>
    <property type="evidence" value="ECO:0007669"/>
    <property type="project" value="UniProtKB-KW"/>
</dbReference>
<dbReference type="Gene3D" id="3.30.1370.10">
    <property type="entry name" value="K Homology domain, type 1"/>
    <property type="match status" value="1"/>
</dbReference>
<evidence type="ECO:0000259" key="9">
    <source>
        <dbReference type="PROSITE" id="PS50103"/>
    </source>
</evidence>
<dbReference type="Proteomes" id="UP000008810">
    <property type="component" value="Chromosome 3"/>
</dbReference>
<feature type="domain" description="C3H1-type" evidence="9">
    <location>
        <begin position="345"/>
        <end position="373"/>
    </location>
</feature>
<dbReference type="InterPro" id="IPR004087">
    <property type="entry name" value="KH_dom"/>
</dbReference>
<organism evidence="10">
    <name type="scientific">Brachypodium distachyon</name>
    <name type="common">Purple false brome</name>
    <name type="synonym">Trachynia distachya</name>
    <dbReference type="NCBI Taxonomy" id="15368"/>
    <lineage>
        <taxon>Eukaryota</taxon>
        <taxon>Viridiplantae</taxon>
        <taxon>Streptophyta</taxon>
        <taxon>Embryophyta</taxon>
        <taxon>Tracheophyta</taxon>
        <taxon>Spermatophyta</taxon>
        <taxon>Magnoliopsida</taxon>
        <taxon>Liliopsida</taxon>
        <taxon>Poales</taxon>
        <taxon>Poaceae</taxon>
        <taxon>BOP clade</taxon>
        <taxon>Pooideae</taxon>
        <taxon>Stipodae</taxon>
        <taxon>Brachypodieae</taxon>
        <taxon>Brachypodium</taxon>
    </lineage>
</organism>
<feature type="domain" description="C3H1-type" evidence="9">
    <location>
        <begin position="279"/>
        <end position="307"/>
    </location>
</feature>
<dbReference type="InterPro" id="IPR036612">
    <property type="entry name" value="KH_dom_type_1_sf"/>
</dbReference>
<dbReference type="PROSITE" id="PS50103">
    <property type="entry name" value="ZF_C3H1"/>
    <property type="match status" value="4"/>
</dbReference>
<evidence type="ECO:0000256" key="7">
    <source>
        <dbReference type="PROSITE-ProRule" id="PRU00723"/>
    </source>
</evidence>
<dbReference type="SMART" id="SM00322">
    <property type="entry name" value="KH"/>
    <property type="match status" value="1"/>
</dbReference>
<keyword evidence="5" id="KW-0238">DNA-binding</keyword>
<dbReference type="OrthoDB" id="410307at2759"/>
<dbReference type="GO" id="GO:0051252">
    <property type="term" value="P:regulation of RNA metabolic process"/>
    <property type="evidence" value="ECO:0007669"/>
    <property type="project" value="UniProtKB-ARBA"/>
</dbReference>
<keyword evidence="6" id="KW-0694">RNA-binding</keyword>